<keyword evidence="3" id="KW-1185">Reference proteome</keyword>
<gene>
    <name evidence="1" type="ORF">PR002_g23703</name>
    <name evidence="2" type="ORF">PR003_g28080</name>
</gene>
<protein>
    <submittedName>
        <fullName evidence="2">Uncharacterized protein</fullName>
    </submittedName>
</protein>
<dbReference type="Proteomes" id="UP000435112">
    <property type="component" value="Unassembled WGS sequence"/>
</dbReference>
<sequence>MQTAPAPPPPFLPLKLRLLQQTTDDSLLFSSSAPPITLAWTKLPPASATITHACWT</sequence>
<evidence type="ECO:0000313" key="2">
    <source>
        <dbReference type="EMBL" id="KAE9279990.1"/>
    </source>
</evidence>
<reference evidence="2 3" key="1">
    <citation type="submission" date="2018-08" db="EMBL/GenBank/DDBJ databases">
        <title>Genomic investigation of the strawberry pathogen Phytophthora fragariae indicates pathogenicity is determined by transcriptional variation in three key races.</title>
        <authorList>
            <person name="Adams T.M."/>
            <person name="Armitage A.D."/>
            <person name="Sobczyk M.K."/>
            <person name="Bates H.J."/>
            <person name="Dunwell J.M."/>
            <person name="Nellist C.F."/>
            <person name="Harrison R.J."/>
        </authorList>
    </citation>
    <scope>NUCLEOTIDE SEQUENCE [LARGE SCALE GENOMIC DNA]</scope>
    <source>
        <strain evidence="1 4">SCRP324</strain>
        <strain evidence="2 3">SCRP333</strain>
    </source>
</reference>
<proteinExistence type="predicted"/>
<dbReference type="AlphaFoldDB" id="A0A6A4C2R5"/>
<dbReference type="EMBL" id="QXFT01004142">
    <property type="protein sequence ID" value="KAE9279990.1"/>
    <property type="molecule type" value="Genomic_DNA"/>
</dbReference>
<evidence type="ECO:0000313" key="4">
    <source>
        <dbReference type="Proteomes" id="UP000435112"/>
    </source>
</evidence>
<organism evidence="2 3">
    <name type="scientific">Phytophthora rubi</name>
    <dbReference type="NCBI Taxonomy" id="129364"/>
    <lineage>
        <taxon>Eukaryota</taxon>
        <taxon>Sar</taxon>
        <taxon>Stramenopiles</taxon>
        <taxon>Oomycota</taxon>
        <taxon>Peronosporomycetes</taxon>
        <taxon>Peronosporales</taxon>
        <taxon>Peronosporaceae</taxon>
        <taxon>Phytophthora</taxon>
    </lineage>
</organism>
<evidence type="ECO:0000313" key="1">
    <source>
        <dbReference type="EMBL" id="KAE8981823.1"/>
    </source>
</evidence>
<name>A0A6A4C2R5_9STRA</name>
<dbReference type="EMBL" id="QXFU01002761">
    <property type="protein sequence ID" value="KAE8981823.1"/>
    <property type="molecule type" value="Genomic_DNA"/>
</dbReference>
<accession>A0A6A4C2R5</accession>
<comment type="caution">
    <text evidence="2">The sequence shown here is derived from an EMBL/GenBank/DDBJ whole genome shotgun (WGS) entry which is preliminary data.</text>
</comment>
<dbReference type="Proteomes" id="UP000434957">
    <property type="component" value="Unassembled WGS sequence"/>
</dbReference>
<evidence type="ECO:0000313" key="3">
    <source>
        <dbReference type="Proteomes" id="UP000434957"/>
    </source>
</evidence>